<reference evidence="4 5" key="1">
    <citation type="submission" date="2019-01" db="EMBL/GenBank/DDBJ databases">
        <authorList>
            <person name="Ferrante I. M."/>
        </authorList>
    </citation>
    <scope>NUCLEOTIDE SEQUENCE [LARGE SCALE GENOMIC DNA]</scope>
    <source>
        <strain evidence="4 5">B856</strain>
    </source>
</reference>
<organism evidence="4 5">
    <name type="scientific">Pseudo-nitzschia multistriata</name>
    <dbReference type="NCBI Taxonomy" id="183589"/>
    <lineage>
        <taxon>Eukaryota</taxon>
        <taxon>Sar</taxon>
        <taxon>Stramenopiles</taxon>
        <taxon>Ochrophyta</taxon>
        <taxon>Bacillariophyta</taxon>
        <taxon>Bacillariophyceae</taxon>
        <taxon>Bacillariophycidae</taxon>
        <taxon>Bacillariales</taxon>
        <taxon>Bacillariaceae</taxon>
        <taxon>Pseudo-nitzschia</taxon>
    </lineage>
</organism>
<keyword evidence="2" id="KW-0812">Transmembrane</keyword>
<accession>A0A448Z817</accession>
<evidence type="ECO:0000313" key="4">
    <source>
        <dbReference type="EMBL" id="VEU38158.1"/>
    </source>
</evidence>
<keyword evidence="2" id="KW-1133">Transmembrane helix</keyword>
<dbReference type="EMBL" id="CAACVS010000157">
    <property type="protein sequence ID" value="VEU38158.1"/>
    <property type="molecule type" value="Genomic_DNA"/>
</dbReference>
<dbReference type="Proteomes" id="UP000291116">
    <property type="component" value="Unassembled WGS sequence"/>
</dbReference>
<evidence type="ECO:0000256" key="2">
    <source>
        <dbReference type="SAM" id="Phobius"/>
    </source>
</evidence>
<proteinExistence type="predicted"/>
<sequence>MSRTKAMIVSHSVVFLLGVTAAKLYDRDELNSYRGAYEKPMQRFRRWAGNAAMGTVALGSLWVALAVAGRGGKKEDGGGGCCGTGGMAESR</sequence>
<gene>
    <name evidence="4" type="ORF">PSNMU_V1.4_AUG-EV-PASAV3_0049750</name>
</gene>
<evidence type="ECO:0000256" key="1">
    <source>
        <dbReference type="SAM" id="MobiDB-lite"/>
    </source>
</evidence>
<name>A0A448Z817_9STRA</name>
<dbReference type="OrthoDB" id="10452945at2759"/>
<evidence type="ECO:0008006" key="6">
    <source>
        <dbReference type="Google" id="ProtNLM"/>
    </source>
</evidence>
<keyword evidence="5" id="KW-1185">Reference proteome</keyword>
<feature type="transmembrane region" description="Helical" evidence="2">
    <location>
        <begin position="47"/>
        <end position="68"/>
    </location>
</feature>
<dbReference type="AlphaFoldDB" id="A0A448Z817"/>
<evidence type="ECO:0000256" key="3">
    <source>
        <dbReference type="SAM" id="SignalP"/>
    </source>
</evidence>
<feature type="chain" id="PRO_5019139694" description="HIG1 domain-containing protein" evidence="3">
    <location>
        <begin position="23"/>
        <end position="91"/>
    </location>
</feature>
<feature type="region of interest" description="Disordered" evidence="1">
    <location>
        <begin position="70"/>
        <end position="91"/>
    </location>
</feature>
<keyword evidence="3" id="KW-0732">Signal</keyword>
<keyword evidence="2" id="KW-0472">Membrane</keyword>
<protein>
    <recommendedName>
        <fullName evidence="6">HIG1 domain-containing protein</fullName>
    </recommendedName>
</protein>
<feature type="signal peptide" evidence="3">
    <location>
        <begin position="1"/>
        <end position="22"/>
    </location>
</feature>
<evidence type="ECO:0000313" key="5">
    <source>
        <dbReference type="Proteomes" id="UP000291116"/>
    </source>
</evidence>
<feature type="compositionally biased region" description="Gly residues" evidence="1">
    <location>
        <begin position="78"/>
        <end position="91"/>
    </location>
</feature>